<dbReference type="InterPro" id="IPR027417">
    <property type="entry name" value="P-loop_NTPase"/>
</dbReference>
<dbReference type="SUPFAM" id="SSF52540">
    <property type="entry name" value="P-loop containing nucleoside triphosphate hydrolases"/>
    <property type="match status" value="1"/>
</dbReference>
<dbReference type="Proteomes" id="UP000034076">
    <property type="component" value="Unassembled WGS sequence"/>
</dbReference>
<proteinExistence type="predicted"/>
<name>A0A0M2NE92_9FIRM</name>
<evidence type="ECO:0000259" key="1">
    <source>
        <dbReference type="SMART" id="SM00382"/>
    </source>
</evidence>
<dbReference type="InterPro" id="IPR003593">
    <property type="entry name" value="AAA+_ATPase"/>
</dbReference>
<comment type="caution">
    <text evidence="2">The sequence shown here is derived from an EMBL/GenBank/DDBJ whole genome shotgun (WGS) entry which is preliminary data.</text>
</comment>
<protein>
    <recommendedName>
        <fullName evidence="1">AAA+ ATPase domain-containing protein</fullName>
    </recommendedName>
</protein>
<dbReference type="PANTHER" id="PTHR42935">
    <property type="entry name" value="SLR0930 PROTEIN"/>
    <property type="match status" value="1"/>
</dbReference>
<dbReference type="InterPro" id="IPR008533">
    <property type="entry name" value="DUF815"/>
</dbReference>
<evidence type="ECO:0000313" key="2">
    <source>
        <dbReference type="EMBL" id="KKI50849.1"/>
    </source>
</evidence>
<accession>A0A0M2NE92</accession>
<organism evidence="2 3">
    <name type="scientific">Christensenella hongkongensis</name>
    <dbReference type="NCBI Taxonomy" id="270498"/>
    <lineage>
        <taxon>Bacteria</taxon>
        <taxon>Bacillati</taxon>
        <taxon>Bacillota</taxon>
        <taxon>Clostridia</taxon>
        <taxon>Christensenellales</taxon>
        <taxon>Christensenellaceae</taxon>
        <taxon>Christensenella</taxon>
    </lineage>
</organism>
<reference evidence="2 3" key="1">
    <citation type="submission" date="2015-04" db="EMBL/GenBank/DDBJ databases">
        <title>Draft genome sequence of bacteremic isolate Catabacter hongkongensis type strain HKU16T.</title>
        <authorList>
            <person name="Lau S.K."/>
            <person name="Teng J.L."/>
            <person name="Huang Y."/>
            <person name="Curreem S.O."/>
            <person name="Tsui S.K."/>
            <person name="Woo P.C."/>
        </authorList>
    </citation>
    <scope>NUCLEOTIDE SEQUENCE [LARGE SCALE GENOMIC DNA]</scope>
    <source>
        <strain evidence="2 3">HKU16</strain>
    </source>
</reference>
<dbReference type="Pfam" id="PF05673">
    <property type="entry name" value="DUF815"/>
    <property type="match status" value="1"/>
</dbReference>
<sequence>MIEKNKKVQKMTNFNEIALKLRSLVLFRSILGDGVTKRFLMLTDSLEKGDAAVSVGLYADFCSALFAHGTDFGAYILDYALQDENLYMLKCAQEKTIEAPLKACLQAELAILQELGSIKSADVRRVIPYEGFLPDWDNSAKDFTAVYMERMDKIRTHGYGIFAKYHMFTVSGSRIVPVRYPDETRLSDLSGYSWERKCVIDNTLALLEGKPAANVLLYGDSGTGKSSTVKAVANEFAPRGLRLIEIKKKQLREIPALIESLGKNPLKFILFIDDLSFTKDDDDFGALKAILEGSVSARTSNLAVYATSNRRHLVRETFSDREGDEVHANDTVQQLVSLSDRFGLTITFSRPDKAQYLSIVSYLAELYGIDMDEQELYRQAEIYALERGGRSPRVAKQFLEQVQSIGV</sequence>
<evidence type="ECO:0000313" key="3">
    <source>
        <dbReference type="Proteomes" id="UP000034076"/>
    </source>
</evidence>
<dbReference type="PANTHER" id="PTHR42935:SF1">
    <property type="entry name" value="SLR0930 PROTEIN"/>
    <property type="match status" value="1"/>
</dbReference>
<dbReference type="STRING" id="270498.CHK_1775"/>
<feature type="domain" description="AAA+ ATPase" evidence="1">
    <location>
        <begin position="211"/>
        <end position="328"/>
    </location>
</feature>
<dbReference type="AlphaFoldDB" id="A0A0M2NE92"/>
<keyword evidence="3" id="KW-1185">Reference proteome</keyword>
<dbReference type="EMBL" id="LAYJ01000101">
    <property type="protein sequence ID" value="KKI50849.1"/>
    <property type="molecule type" value="Genomic_DNA"/>
</dbReference>
<dbReference type="CDD" id="cd00009">
    <property type="entry name" value="AAA"/>
    <property type="match status" value="1"/>
</dbReference>
<dbReference type="PATRIC" id="fig|270498.16.peg.2838"/>
<dbReference type="SMART" id="SM00382">
    <property type="entry name" value="AAA"/>
    <property type="match status" value="1"/>
</dbReference>
<dbReference type="Gene3D" id="3.40.50.300">
    <property type="entry name" value="P-loop containing nucleotide triphosphate hydrolases"/>
    <property type="match status" value="1"/>
</dbReference>
<gene>
    <name evidence="2" type="ORF">CHK_1775</name>
</gene>